<reference evidence="2 3" key="1">
    <citation type="submission" date="2020-02" db="EMBL/GenBank/DDBJ databases">
        <title>Out from the shadows clarifying the taxonomy of the family Cryomorphaceae and related taxa by utilizing the GTDB taxonomic framework.</title>
        <authorList>
            <person name="Bowman J.P."/>
        </authorList>
    </citation>
    <scope>NUCLEOTIDE SEQUENCE [LARGE SCALE GENOMIC DNA]</scope>
    <source>
        <strain evidence="2 3">QSSC 1-22</strain>
    </source>
</reference>
<feature type="chain" id="PRO_5029732807" description="Aromatic hydrocarbon degradation protein" evidence="1">
    <location>
        <begin position="28"/>
        <end position="458"/>
    </location>
</feature>
<dbReference type="Proteomes" id="UP000486602">
    <property type="component" value="Unassembled WGS sequence"/>
</dbReference>
<evidence type="ECO:0000256" key="1">
    <source>
        <dbReference type="SAM" id="SignalP"/>
    </source>
</evidence>
<evidence type="ECO:0000313" key="2">
    <source>
        <dbReference type="EMBL" id="NEN23035.1"/>
    </source>
</evidence>
<protein>
    <recommendedName>
        <fullName evidence="4">Aromatic hydrocarbon degradation protein</fullName>
    </recommendedName>
</protein>
<proteinExistence type="predicted"/>
<sequence length="458" mass="50717">MKSYYTTLIKLGTAAALLIFITTHSFAQSDLSSPYSLFGPGIPSPNLSVSQYGMGGSGVALIDQYKMNFANPAALAYYLEPIFETSGAGTFSTFKTNTGSFENQNFILNNLSLSFPIKRGVWGLTVGLKPYTTVGYDVNTTTPNPDLSSDAVTEYSGDGGINQGYLGMAYKVYSKTDSAGNTSTLAIGSNFNFNFGTIDNNRQIYFPTNRETLGLRIQESVLIRDVNFDFGVHYQTNLIGKSAVSSNYLKFLAGATISTSADLKAQKNATAFNFLGSYLLPGDTLSSVVRQDGRVNLPMRVTAGIGLDYITEKRRRFRFALDYTTQEWSAYSEKFGDDVTTFNFQNSHIISTGLEYTPQLGASKYLRSVEYRAGFKYEKTNLNINGTDVNDIGMSFGLSLPLHHRRGLTKSAFHISGQYGTYGTTDSELIQEDYFKIFVGFSFTPHFRNRWFVQPKYD</sequence>
<name>A0A7K3WQK5_9FLAO</name>
<evidence type="ECO:0008006" key="4">
    <source>
        <dbReference type="Google" id="ProtNLM"/>
    </source>
</evidence>
<keyword evidence="3" id="KW-1185">Reference proteome</keyword>
<dbReference type="AlphaFoldDB" id="A0A7K3WQK5"/>
<gene>
    <name evidence="2" type="ORF">G3O08_05920</name>
</gene>
<accession>A0A7K3WQK5</accession>
<keyword evidence="1" id="KW-0732">Signal</keyword>
<feature type="signal peptide" evidence="1">
    <location>
        <begin position="1"/>
        <end position="27"/>
    </location>
</feature>
<dbReference type="SUPFAM" id="SSF56935">
    <property type="entry name" value="Porins"/>
    <property type="match status" value="1"/>
</dbReference>
<dbReference type="RefSeq" id="WP_163283843.1">
    <property type="nucleotide sequence ID" value="NZ_JAAGVY010000007.1"/>
</dbReference>
<comment type="caution">
    <text evidence="2">The sequence shown here is derived from an EMBL/GenBank/DDBJ whole genome shotgun (WGS) entry which is preliminary data.</text>
</comment>
<dbReference type="EMBL" id="JAAGVY010000007">
    <property type="protein sequence ID" value="NEN23035.1"/>
    <property type="molecule type" value="Genomic_DNA"/>
</dbReference>
<organism evidence="2 3">
    <name type="scientific">Cryomorpha ignava</name>
    <dbReference type="NCBI Taxonomy" id="101383"/>
    <lineage>
        <taxon>Bacteria</taxon>
        <taxon>Pseudomonadati</taxon>
        <taxon>Bacteroidota</taxon>
        <taxon>Flavobacteriia</taxon>
        <taxon>Flavobacteriales</taxon>
        <taxon>Cryomorphaceae</taxon>
        <taxon>Cryomorpha</taxon>
    </lineage>
</organism>
<evidence type="ECO:0000313" key="3">
    <source>
        <dbReference type="Proteomes" id="UP000486602"/>
    </source>
</evidence>
<dbReference type="Gene3D" id="2.40.160.60">
    <property type="entry name" value="Outer membrane protein transport protein (OMPP1/FadL/TodX)"/>
    <property type="match status" value="1"/>
</dbReference>